<comment type="caution">
    <text evidence="9">The sequence shown here is derived from an EMBL/GenBank/DDBJ whole genome shotgun (WGS) entry which is preliminary data.</text>
</comment>
<feature type="domain" description="Riboflavin kinase" evidence="8">
    <location>
        <begin position="1"/>
        <end position="122"/>
    </location>
</feature>
<keyword evidence="4" id="KW-0808">Transferase</keyword>
<keyword evidence="3" id="KW-0288">FMN</keyword>
<keyword evidence="10" id="KW-1185">Reference proteome</keyword>
<dbReference type="PANTHER" id="PTHR22749:SF6">
    <property type="entry name" value="RIBOFLAVIN KINASE"/>
    <property type="match status" value="1"/>
</dbReference>
<dbReference type="Gene3D" id="2.40.30.30">
    <property type="entry name" value="Riboflavin kinase-like"/>
    <property type="match status" value="1"/>
</dbReference>
<sequence>MTVVEGIVEHGDARGRTIGFPTANLPLAGPGIEDGVWAAQVRIGSQDRAVAAVSVGRRRTFYTGEGPRLLEAHLLDFDGDLYGRTMRVELTSRLRGQQSFSSVQALMEQLHRDVEATREWAAAHCPWLLGQGRGATVGQSH</sequence>
<evidence type="ECO:0000256" key="2">
    <source>
        <dbReference type="ARBA" id="ARBA00022630"/>
    </source>
</evidence>
<dbReference type="SUPFAM" id="SSF82114">
    <property type="entry name" value="Riboflavin kinase-like"/>
    <property type="match status" value="1"/>
</dbReference>
<evidence type="ECO:0000256" key="4">
    <source>
        <dbReference type="ARBA" id="ARBA00022679"/>
    </source>
</evidence>
<gene>
    <name evidence="9" type="ORF">GCM10011374_05100</name>
</gene>
<evidence type="ECO:0000256" key="6">
    <source>
        <dbReference type="ARBA" id="ARBA00022840"/>
    </source>
</evidence>
<dbReference type="Pfam" id="PF01687">
    <property type="entry name" value="Flavokinase"/>
    <property type="match status" value="1"/>
</dbReference>
<organism evidence="9 10">
    <name type="scientific">Kocuria dechangensis</name>
    <dbReference type="NCBI Taxonomy" id="1176249"/>
    <lineage>
        <taxon>Bacteria</taxon>
        <taxon>Bacillati</taxon>
        <taxon>Actinomycetota</taxon>
        <taxon>Actinomycetes</taxon>
        <taxon>Micrococcales</taxon>
        <taxon>Micrococcaceae</taxon>
        <taxon>Kocuria</taxon>
    </lineage>
</organism>
<dbReference type="RefSeq" id="WP_188534269.1">
    <property type="nucleotide sequence ID" value="NZ_BMEQ01000002.1"/>
</dbReference>
<dbReference type="SMART" id="SM00904">
    <property type="entry name" value="Flavokinase"/>
    <property type="match status" value="1"/>
</dbReference>
<dbReference type="GO" id="GO:0008531">
    <property type="term" value="F:riboflavin kinase activity"/>
    <property type="evidence" value="ECO:0007669"/>
    <property type="project" value="UniProtKB-EC"/>
</dbReference>
<evidence type="ECO:0000313" key="9">
    <source>
        <dbReference type="EMBL" id="GGG45769.1"/>
    </source>
</evidence>
<reference evidence="9" key="2">
    <citation type="submission" date="2020-09" db="EMBL/GenBank/DDBJ databases">
        <authorList>
            <person name="Sun Q."/>
            <person name="Zhou Y."/>
        </authorList>
    </citation>
    <scope>NUCLEOTIDE SEQUENCE</scope>
    <source>
        <strain evidence="9">CGMCC 1.12187</strain>
    </source>
</reference>
<protein>
    <recommendedName>
        <fullName evidence="1">riboflavin kinase</fullName>
        <ecNumber evidence="1">2.7.1.26</ecNumber>
    </recommendedName>
</protein>
<dbReference type="GO" id="GO:0009398">
    <property type="term" value="P:FMN biosynthetic process"/>
    <property type="evidence" value="ECO:0007669"/>
    <property type="project" value="TreeGrafter"/>
</dbReference>
<proteinExistence type="predicted"/>
<keyword evidence="9" id="KW-0418">Kinase</keyword>
<accession>A0A917GHQ6</accession>
<keyword evidence="2" id="KW-0285">Flavoprotein</keyword>
<dbReference type="GO" id="GO:0005524">
    <property type="term" value="F:ATP binding"/>
    <property type="evidence" value="ECO:0007669"/>
    <property type="project" value="UniProtKB-KW"/>
</dbReference>
<evidence type="ECO:0000259" key="8">
    <source>
        <dbReference type="SMART" id="SM00904"/>
    </source>
</evidence>
<evidence type="ECO:0000256" key="1">
    <source>
        <dbReference type="ARBA" id="ARBA00012105"/>
    </source>
</evidence>
<dbReference type="AlphaFoldDB" id="A0A917GHQ6"/>
<dbReference type="InterPro" id="IPR023465">
    <property type="entry name" value="Riboflavin_kinase_dom_sf"/>
</dbReference>
<evidence type="ECO:0000256" key="5">
    <source>
        <dbReference type="ARBA" id="ARBA00022741"/>
    </source>
</evidence>
<comment type="catalytic activity">
    <reaction evidence="7">
        <text>riboflavin + ATP = FMN + ADP + H(+)</text>
        <dbReference type="Rhea" id="RHEA:14357"/>
        <dbReference type="ChEBI" id="CHEBI:15378"/>
        <dbReference type="ChEBI" id="CHEBI:30616"/>
        <dbReference type="ChEBI" id="CHEBI:57986"/>
        <dbReference type="ChEBI" id="CHEBI:58210"/>
        <dbReference type="ChEBI" id="CHEBI:456216"/>
        <dbReference type="EC" id="2.7.1.26"/>
    </reaction>
</comment>
<dbReference type="GO" id="GO:0009231">
    <property type="term" value="P:riboflavin biosynthetic process"/>
    <property type="evidence" value="ECO:0007669"/>
    <property type="project" value="InterPro"/>
</dbReference>
<dbReference type="PANTHER" id="PTHR22749">
    <property type="entry name" value="RIBOFLAVIN KINASE/FMN ADENYLYLTRANSFERASE"/>
    <property type="match status" value="1"/>
</dbReference>
<dbReference type="InterPro" id="IPR023468">
    <property type="entry name" value="Riboflavin_kinase"/>
</dbReference>
<dbReference type="EMBL" id="BMEQ01000002">
    <property type="protein sequence ID" value="GGG45769.1"/>
    <property type="molecule type" value="Genomic_DNA"/>
</dbReference>
<dbReference type="Proteomes" id="UP000638848">
    <property type="component" value="Unassembled WGS sequence"/>
</dbReference>
<name>A0A917GHQ6_9MICC</name>
<evidence type="ECO:0000256" key="3">
    <source>
        <dbReference type="ARBA" id="ARBA00022643"/>
    </source>
</evidence>
<reference evidence="9" key="1">
    <citation type="journal article" date="2014" name="Int. J. Syst. Evol. Microbiol.">
        <title>Complete genome sequence of Corynebacterium casei LMG S-19264T (=DSM 44701T), isolated from a smear-ripened cheese.</title>
        <authorList>
            <consortium name="US DOE Joint Genome Institute (JGI-PGF)"/>
            <person name="Walter F."/>
            <person name="Albersmeier A."/>
            <person name="Kalinowski J."/>
            <person name="Ruckert C."/>
        </authorList>
    </citation>
    <scope>NUCLEOTIDE SEQUENCE</scope>
    <source>
        <strain evidence="9">CGMCC 1.12187</strain>
    </source>
</reference>
<evidence type="ECO:0000256" key="7">
    <source>
        <dbReference type="ARBA" id="ARBA00047880"/>
    </source>
</evidence>
<dbReference type="EC" id="2.7.1.26" evidence="1"/>
<dbReference type="InterPro" id="IPR015865">
    <property type="entry name" value="Riboflavin_kinase_bac/euk"/>
</dbReference>
<evidence type="ECO:0000313" key="10">
    <source>
        <dbReference type="Proteomes" id="UP000638848"/>
    </source>
</evidence>
<keyword evidence="6" id="KW-0067">ATP-binding</keyword>
<keyword evidence="5" id="KW-0547">Nucleotide-binding</keyword>